<dbReference type="InterPro" id="IPR031167">
    <property type="entry name" value="G_OBG"/>
</dbReference>
<dbReference type="Gene3D" id="3.40.50.300">
    <property type="entry name" value="P-loop containing nucleotide triphosphate hydrolases"/>
    <property type="match status" value="1"/>
</dbReference>
<dbReference type="InterPro" id="IPR027417">
    <property type="entry name" value="P-loop_NTPase"/>
</dbReference>
<dbReference type="GO" id="GO:0016887">
    <property type="term" value="F:ATP hydrolysis activity"/>
    <property type="evidence" value="ECO:0007669"/>
    <property type="project" value="InterPro"/>
</dbReference>
<dbReference type="Pfam" id="PF01926">
    <property type="entry name" value="MMR_HSR1"/>
    <property type="match status" value="1"/>
</dbReference>
<feature type="domain" description="TGS" evidence="7">
    <location>
        <begin position="271"/>
        <end position="356"/>
    </location>
</feature>
<comment type="cofactor">
    <cofactor evidence="1">
        <name>Mg(2+)</name>
        <dbReference type="ChEBI" id="CHEBI:18420"/>
    </cofactor>
</comment>
<reference evidence="8" key="1">
    <citation type="submission" date="2020-02" db="EMBL/GenBank/DDBJ databases">
        <authorList>
            <person name="Meier V. D."/>
        </authorList>
    </citation>
    <scope>NUCLEOTIDE SEQUENCE</scope>
    <source>
        <strain evidence="8">AVDCRST_MAG10</strain>
    </source>
</reference>
<dbReference type="Pfam" id="PF06071">
    <property type="entry name" value="YchF-GTPase_C"/>
    <property type="match status" value="1"/>
</dbReference>
<dbReference type="GO" id="GO:0005524">
    <property type="term" value="F:ATP binding"/>
    <property type="evidence" value="ECO:0007669"/>
    <property type="project" value="UniProtKB-KW"/>
</dbReference>
<gene>
    <name evidence="8" type="ORF">AVDCRST_MAG10-3730</name>
</gene>
<keyword evidence="4" id="KW-0067">ATP-binding</keyword>
<evidence type="ECO:0000259" key="6">
    <source>
        <dbReference type="PROSITE" id="PS51710"/>
    </source>
</evidence>
<dbReference type="InterPro" id="IPR013029">
    <property type="entry name" value="YchF_C"/>
</dbReference>
<dbReference type="InterPro" id="IPR006073">
    <property type="entry name" value="GTP-bd"/>
</dbReference>
<dbReference type="PROSITE" id="PS51880">
    <property type="entry name" value="TGS"/>
    <property type="match status" value="1"/>
</dbReference>
<evidence type="ECO:0000256" key="1">
    <source>
        <dbReference type="ARBA" id="ARBA00001946"/>
    </source>
</evidence>
<keyword evidence="5" id="KW-0460">Magnesium</keyword>
<protein>
    <submittedName>
        <fullName evidence="8">GTP-binding and nucleic acid-binding protein YchF</fullName>
    </submittedName>
</protein>
<sequence length="358" mass="38452">MERLGLVGLPNAGKSSLFNAMTGASVPVAAHPFSTTESHIGIAQVPDPRLRALAEMSKSKKVVGATLEFVDIAGLVAGSSTGEGMGNRFLGGIREVDAIVMVLRAFADDNVVGDNDPLDDLHTLELELVLADADSVETQITKRRKMARHDPSLKGEVEAMEAALESLNAGIPIYRSTLSAEQRDNLRSTFLLTNKPVLAVVNLGEDQVTDADELTKPVAAELGDAAEVLGVSVQLESEAASLDEADRAELLEGLGLGEGALPRVIRAAYQLLGRRTFLTTGDKESRAWTFRAGAKAPECAGVIHSDLQRGFIRAEVIRWDELLELGSWQKAKDVGRLRVEGKDYEVADGDVLEIRFNV</sequence>
<dbReference type="NCBIfam" id="TIGR00092">
    <property type="entry name" value="redox-regulated ATPase YchF"/>
    <property type="match status" value="1"/>
</dbReference>
<dbReference type="AlphaFoldDB" id="A0A6J4JFC4"/>
<keyword evidence="3" id="KW-0547">Nucleotide-binding</keyword>
<name>A0A6J4JFC4_9ACTN</name>
<dbReference type="SUPFAM" id="SSF81271">
    <property type="entry name" value="TGS-like"/>
    <property type="match status" value="1"/>
</dbReference>
<dbReference type="PANTHER" id="PTHR23305">
    <property type="entry name" value="OBG GTPASE FAMILY"/>
    <property type="match status" value="1"/>
</dbReference>
<accession>A0A6J4JFC4</accession>
<dbReference type="CDD" id="cd04867">
    <property type="entry name" value="TGS_YchF_OLA1"/>
    <property type="match status" value="1"/>
</dbReference>
<dbReference type="SUPFAM" id="SSF52540">
    <property type="entry name" value="P-loop containing nucleoside triphosphate hydrolases"/>
    <property type="match status" value="1"/>
</dbReference>
<dbReference type="Gene3D" id="3.10.20.30">
    <property type="match status" value="1"/>
</dbReference>
<dbReference type="FunFam" id="3.10.20.30:FF:000001">
    <property type="entry name" value="Ribosome-binding ATPase YchF"/>
    <property type="match status" value="1"/>
</dbReference>
<proteinExistence type="predicted"/>
<organism evidence="8">
    <name type="scientific">uncultured Acidimicrobiales bacterium</name>
    <dbReference type="NCBI Taxonomy" id="310071"/>
    <lineage>
        <taxon>Bacteria</taxon>
        <taxon>Bacillati</taxon>
        <taxon>Actinomycetota</taxon>
        <taxon>Acidimicrobiia</taxon>
        <taxon>Acidimicrobiales</taxon>
        <taxon>environmental samples</taxon>
    </lineage>
</organism>
<evidence type="ECO:0000256" key="2">
    <source>
        <dbReference type="ARBA" id="ARBA00022723"/>
    </source>
</evidence>
<dbReference type="GO" id="GO:0005525">
    <property type="term" value="F:GTP binding"/>
    <property type="evidence" value="ECO:0007669"/>
    <property type="project" value="InterPro"/>
</dbReference>
<dbReference type="GO" id="GO:0005737">
    <property type="term" value="C:cytoplasm"/>
    <property type="evidence" value="ECO:0007669"/>
    <property type="project" value="TreeGrafter"/>
</dbReference>
<evidence type="ECO:0000256" key="3">
    <source>
        <dbReference type="ARBA" id="ARBA00022741"/>
    </source>
</evidence>
<feature type="domain" description="OBG-type G" evidence="6">
    <location>
        <begin position="2"/>
        <end position="251"/>
    </location>
</feature>
<dbReference type="InterPro" id="IPR004095">
    <property type="entry name" value="TGS"/>
</dbReference>
<keyword evidence="2" id="KW-0479">Metal-binding</keyword>
<dbReference type="EMBL" id="CADCTB010000222">
    <property type="protein sequence ID" value="CAA9278275.1"/>
    <property type="molecule type" value="Genomic_DNA"/>
</dbReference>
<dbReference type="Gene3D" id="1.10.150.300">
    <property type="entry name" value="TGS-like domain"/>
    <property type="match status" value="1"/>
</dbReference>
<evidence type="ECO:0000256" key="4">
    <source>
        <dbReference type="ARBA" id="ARBA00022840"/>
    </source>
</evidence>
<evidence type="ECO:0000256" key="5">
    <source>
        <dbReference type="ARBA" id="ARBA00022842"/>
    </source>
</evidence>
<dbReference type="PIRSF" id="PIRSF006641">
    <property type="entry name" value="CHP00092"/>
    <property type="match status" value="1"/>
</dbReference>
<dbReference type="GO" id="GO:0046872">
    <property type="term" value="F:metal ion binding"/>
    <property type="evidence" value="ECO:0007669"/>
    <property type="project" value="UniProtKB-KW"/>
</dbReference>
<dbReference type="PRINTS" id="PR00326">
    <property type="entry name" value="GTP1OBG"/>
</dbReference>
<dbReference type="PANTHER" id="PTHR23305:SF18">
    <property type="entry name" value="OBG-TYPE G DOMAIN-CONTAINING PROTEIN"/>
    <property type="match status" value="1"/>
</dbReference>
<dbReference type="InterPro" id="IPR004396">
    <property type="entry name" value="ATPase_YchF/OLA1"/>
</dbReference>
<dbReference type="InterPro" id="IPR023192">
    <property type="entry name" value="TGS-like_dom_sf"/>
</dbReference>
<evidence type="ECO:0000313" key="8">
    <source>
        <dbReference type="EMBL" id="CAA9278275.1"/>
    </source>
</evidence>
<dbReference type="InterPro" id="IPR012675">
    <property type="entry name" value="Beta-grasp_dom_sf"/>
</dbReference>
<evidence type="ECO:0000259" key="7">
    <source>
        <dbReference type="PROSITE" id="PS51880"/>
    </source>
</evidence>
<dbReference type="InterPro" id="IPR012676">
    <property type="entry name" value="TGS-like"/>
</dbReference>
<dbReference type="PROSITE" id="PS51710">
    <property type="entry name" value="G_OBG"/>
    <property type="match status" value="1"/>
</dbReference>